<protein>
    <recommendedName>
        <fullName evidence="4">DUF2842 domain-containing protein</fullName>
    </recommendedName>
</protein>
<keyword evidence="1" id="KW-0812">Transmembrane</keyword>
<comment type="caution">
    <text evidence="2">The sequence shown here is derived from an EMBL/GenBank/DDBJ whole genome shotgun (WGS) entry which is preliminary data.</text>
</comment>
<feature type="transmembrane region" description="Helical" evidence="1">
    <location>
        <begin position="7"/>
        <end position="29"/>
    </location>
</feature>
<reference evidence="2 3" key="1">
    <citation type="submission" date="2021-05" db="EMBL/GenBank/DDBJ databases">
        <title>A Polyphasic approach of four new species of the genus Ohtaekwangia: Ohtaekwangia histidinii sp. nov., Ohtaekwangia cretensis sp. nov., Ohtaekwangia indiensis sp. nov., Ohtaekwangia reichenbachii sp. nov. from diverse environment.</title>
        <authorList>
            <person name="Octaviana S."/>
        </authorList>
    </citation>
    <scope>NUCLEOTIDE SEQUENCE [LARGE SCALE GENOMIC DNA]</scope>
    <source>
        <strain evidence="2 3">PWU4</strain>
    </source>
</reference>
<keyword evidence="1" id="KW-1133">Transmembrane helix</keyword>
<sequence length="79" mass="9097">MSPKMKLFAALKIWVVIYPSITLFLYAFGEALSVLPLYQRTFVLTFLLVPWMIFVGVPFVDRVIRLLSPGNGMKMSERK</sequence>
<evidence type="ECO:0008006" key="4">
    <source>
        <dbReference type="Google" id="ProtNLM"/>
    </source>
</evidence>
<evidence type="ECO:0000256" key="1">
    <source>
        <dbReference type="SAM" id="Phobius"/>
    </source>
</evidence>
<evidence type="ECO:0000313" key="2">
    <source>
        <dbReference type="EMBL" id="MBT1697022.1"/>
    </source>
</evidence>
<organism evidence="2 3">
    <name type="scientific">Chryseosolibacter histidini</name>
    <dbReference type="NCBI Taxonomy" id="2782349"/>
    <lineage>
        <taxon>Bacteria</taxon>
        <taxon>Pseudomonadati</taxon>
        <taxon>Bacteroidota</taxon>
        <taxon>Cytophagia</taxon>
        <taxon>Cytophagales</taxon>
        <taxon>Chryseotaleaceae</taxon>
        <taxon>Chryseosolibacter</taxon>
    </lineage>
</organism>
<dbReference type="AlphaFoldDB" id="A0AAP2DKV2"/>
<dbReference type="RefSeq" id="WP_254162686.1">
    <property type="nucleotide sequence ID" value="NZ_JAHESF010000007.1"/>
</dbReference>
<evidence type="ECO:0000313" key="3">
    <source>
        <dbReference type="Proteomes" id="UP001319200"/>
    </source>
</evidence>
<dbReference type="Proteomes" id="UP001319200">
    <property type="component" value="Unassembled WGS sequence"/>
</dbReference>
<proteinExistence type="predicted"/>
<name>A0AAP2DKV2_9BACT</name>
<feature type="transmembrane region" description="Helical" evidence="1">
    <location>
        <begin position="41"/>
        <end position="60"/>
    </location>
</feature>
<keyword evidence="1" id="KW-0472">Membrane</keyword>
<dbReference type="EMBL" id="JAHESF010000007">
    <property type="protein sequence ID" value="MBT1697022.1"/>
    <property type="molecule type" value="Genomic_DNA"/>
</dbReference>
<gene>
    <name evidence="2" type="ORF">KK083_09065</name>
</gene>
<keyword evidence="3" id="KW-1185">Reference proteome</keyword>
<accession>A0AAP2DKV2</accession>